<reference evidence="2" key="1">
    <citation type="submission" date="2016-11" db="UniProtKB">
        <authorList>
            <consortium name="WormBaseParasite"/>
        </authorList>
    </citation>
    <scope>IDENTIFICATION</scope>
</reference>
<proteinExistence type="predicted"/>
<organism evidence="1 2">
    <name type="scientific">Macrostomum lignano</name>
    <dbReference type="NCBI Taxonomy" id="282301"/>
    <lineage>
        <taxon>Eukaryota</taxon>
        <taxon>Metazoa</taxon>
        <taxon>Spiralia</taxon>
        <taxon>Lophotrochozoa</taxon>
        <taxon>Platyhelminthes</taxon>
        <taxon>Rhabditophora</taxon>
        <taxon>Macrostomorpha</taxon>
        <taxon>Macrostomida</taxon>
        <taxon>Macrostomidae</taxon>
        <taxon>Macrostomum</taxon>
    </lineage>
</organism>
<name>A0A1I8FHA2_9PLAT</name>
<dbReference type="AlphaFoldDB" id="A0A1I8FHA2"/>
<evidence type="ECO:0000313" key="1">
    <source>
        <dbReference type="Proteomes" id="UP000095280"/>
    </source>
</evidence>
<evidence type="ECO:0000313" key="2">
    <source>
        <dbReference type="WBParaSite" id="maker-unitig_33940-snap-gene-0.0-mRNA-1"/>
    </source>
</evidence>
<dbReference type="Proteomes" id="UP000095280">
    <property type="component" value="Unplaced"/>
</dbReference>
<keyword evidence="1" id="KW-1185">Reference proteome</keyword>
<dbReference type="WBParaSite" id="maker-unitig_33940-snap-gene-0.0-mRNA-1">
    <property type="protein sequence ID" value="maker-unitig_33940-snap-gene-0.0-mRNA-1"/>
    <property type="gene ID" value="maker-unitig_33940-snap-gene-0.0"/>
</dbReference>
<sequence>MFCMFYLAHTRGTNNLFIANSPWKPFAHSGRTYYKLYSCVSHSYGSFGPHVICLMSFSGTTLAQITFFIANY</sequence>
<protein>
    <submittedName>
        <fullName evidence="2">Secreted protein</fullName>
    </submittedName>
</protein>
<accession>A0A1I8FHA2</accession>